<reference evidence="2" key="2">
    <citation type="submission" date="2015-01" db="EMBL/GenBank/DDBJ databases">
        <title>Evolutionary Origins and Diversification of the Mycorrhizal Mutualists.</title>
        <authorList>
            <consortium name="DOE Joint Genome Institute"/>
            <consortium name="Mycorrhizal Genomics Consortium"/>
            <person name="Kohler A."/>
            <person name="Kuo A."/>
            <person name="Nagy L.G."/>
            <person name="Floudas D."/>
            <person name="Copeland A."/>
            <person name="Barry K.W."/>
            <person name="Cichocki N."/>
            <person name="Veneault-Fourrey C."/>
            <person name="LaButti K."/>
            <person name="Lindquist E.A."/>
            <person name="Lipzen A."/>
            <person name="Lundell T."/>
            <person name="Morin E."/>
            <person name="Murat C."/>
            <person name="Riley R."/>
            <person name="Ohm R."/>
            <person name="Sun H."/>
            <person name="Tunlid A."/>
            <person name="Henrissat B."/>
            <person name="Grigoriev I.V."/>
            <person name="Hibbett D.S."/>
            <person name="Martin F."/>
        </authorList>
    </citation>
    <scope>NUCLEOTIDE SEQUENCE [LARGE SCALE GENOMIC DNA]</scope>
    <source>
        <strain evidence="2">Foug A</strain>
    </source>
</reference>
<name>A0A0C3CMN7_9AGAM</name>
<protein>
    <submittedName>
        <fullName evidence="1">Uncharacterized protein</fullName>
    </submittedName>
</protein>
<proteinExistence type="predicted"/>
<sequence length="84" mass="9568">MSSKFIYTQPDVSQGDFDDYIPLEHYEWYQPFSCSDPAASSWMPDETCPETPQTTEAADFTDVLNELISPEPKFGRASARCHLQ</sequence>
<dbReference type="InParanoid" id="A0A0C3CMN7"/>
<organism evidence="1 2">
    <name type="scientific">Scleroderma citrinum Foug A</name>
    <dbReference type="NCBI Taxonomy" id="1036808"/>
    <lineage>
        <taxon>Eukaryota</taxon>
        <taxon>Fungi</taxon>
        <taxon>Dikarya</taxon>
        <taxon>Basidiomycota</taxon>
        <taxon>Agaricomycotina</taxon>
        <taxon>Agaricomycetes</taxon>
        <taxon>Agaricomycetidae</taxon>
        <taxon>Boletales</taxon>
        <taxon>Sclerodermatineae</taxon>
        <taxon>Sclerodermataceae</taxon>
        <taxon>Scleroderma</taxon>
    </lineage>
</organism>
<dbReference type="AlphaFoldDB" id="A0A0C3CMN7"/>
<dbReference type="Proteomes" id="UP000053989">
    <property type="component" value="Unassembled WGS sequence"/>
</dbReference>
<gene>
    <name evidence="1" type="ORF">SCLCIDRAFT_34885</name>
</gene>
<dbReference type="HOGENOM" id="CLU_2528814_0_0_1"/>
<evidence type="ECO:0000313" key="1">
    <source>
        <dbReference type="EMBL" id="KIM49950.1"/>
    </source>
</evidence>
<keyword evidence="2" id="KW-1185">Reference proteome</keyword>
<evidence type="ECO:0000313" key="2">
    <source>
        <dbReference type="Proteomes" id="UP000053989"/>
    </source>
</evidence>
<reference evidence="1 2" key="1">
    <citation type="submission" date="2014-04" db="EMBL/GenBank/DDBJ databases">
        <authorList>
            <consortium name="DOE Joint Genome Institute"/>
            <person name="Kuo A."/>
            <person name="Kohler A."/>
            <person name="Nagy L.G."/>
            <person name="Floudas D."/>
            <person name="Copeland A."/>
            <person name="Barry K.W."/>
            <person name="Cichocki N."/>
            <person name="Veneault-Fourrey C."/>
            <person name="LaButti K."/>
            <person name="Lindquist E.A."/>
            <person name="Lipzen A."/>
            <person name="Lundell T."/>
            <person name="Morin E."/>
            <person name="Murat C."/>
            <person name="Sun H."/>
            <person name="Tunlid A."/>
            <person name="Henrissat B."/>
            <person name="Grigoriev I.V."/>
            <person name="Hibbett D.S."/>
            <person name="Martin F."/>
            <person name="Nordberg H.P."/>
            <person name="Cantor M.N."/>
            <person name="Hua S.X."/>
        </authorList>
    </citation>
    <scope>NUCLEOTIDE SEQUENCE [LARGE SCALE GENOMIC DNA]</scope>
    <source>
        <strain evidence="1 2">Foug A</strain>
    </source>
</reference>
<accession>A0A0C3CMN7</accession>
<dbReference type="EMBL" id="KN822940">
    <property type="protein sequence ID" value="KIM49950.1"/>
    <property type="molecule type" value="Genomic_DNA"/>
</dbReference>